<evidence type="ECO:0000313" key="1">
    <source>
        <dbReference type="EMBL" id="OPX46364.1"/>
    </source>
</evidence>
<name>A0A1V4SR84_RUMHU</name>
<gene>
    <name evidence="1" type="ORF">CLHUN_01800</name>
</gene>
<keyword evidence="2" id="KW-1185">Reference proteome</keyword>
<dbReference type="Proteomes" id="UP000191554">
    <property type="component" value="Unassembled WGS sequence"/>
</dbReference>
<organism evidence="1 2">
    <name type="scientific">Ruminiclostridium hungatei</name>
    <name type="common">Clostridium hungatei</name>
    <dbReference type="NCBI Taxonomy" id="48256"/>
    <lineage>
        <taxon>Bacteria</taxon>
        <taxon>Bacillati</taxon>
        <taxon>Bacillota</taxon>
        <taxon>Clostridia</taxon>
        <taxon>Eubacteriales</taxon>
        <taxon>Oscillospiraceae</taxon>
        <taxon>Ruminiclostridium</taxon>
    </lineage>
</organism>
<dbReference type="EMBL" id="MZGX01000001">
    <property type="protein sequence ID" value="OPX46364.1"/>
    <property type="molecule type" value="Genomic_DNA"/>
</dbReference>
<evidence type="ECO:0008006" key="3">
    <source>
        <dbReference type="Google" id="ProtNLM"/>
    </source>
</evidence>
<sequence>MSEPEEKCCYICENYIAFHGTAGTCKIKPKAILVDALDICQDFKEYGRKQIPGKEEANHESTTN</sequence>
<accession>A0A1V4SR84</accession>
<evidence type="ECO:0000313" key="2">
    <source>
        <dbReference type="Proteomes" id="UP000191554"/>
    </source>
</evidence>
<comment type="caution">
    <text evidence="1">The sequence shown here is derived from an EMBL/GenBank/DDBJ whole genome shotgun (WGS) entry which is preliminary data.</text>
</comment>
<proteinExistence type="predicted"/>
<dbReference type="RefSeq" id="WP_080062682.1">
    <property type="nucleotide sequence ID" value="NZ_MZGX01000001.1"/>
</dbReference>
<protein>
    <recommendedName>
        <fullName evidence="3">DUF1540 domain-containing protein</fullName>
    </recommendedName>
</protein>
<dbReference type="STRING" id="48256.CLHUN_01800"/>
<reference evidence="1 2" key="1">
    <citation type="submission" date="2017-03" db="EMBL/GenBank/DDBJ databases">
        <title>Genome sequence of Clostridium hungatei DSM 14427.</title>
        <authorList>
            <person name="Poehlein A."/>
            <person name="Daniel R."/>
        </authorList>
    </citation>
    <scope>NUCLEOTIDE SEQUENCE [LARGE SCALE GENOMIC DNA]</scope>
    <source>
        <strain evidence="1 2">DSM 14427</strain>
    </source>
</reference>
<dbReference type="AlphaFoldDB" id="A0A1V4SR84"/>